<evidence type="ECO:0000313" key="8">
    <source>
        <dbReference type="EMBL" id="VEB34582.1"/>
    </source>
</evidence>
<dbReference type="PANTHER" id="PTHR30606:SF10">
    <property type="entry name" value="PHOSPHATIDYLINOSITOL MANNOSIDE ACYLTRANSFERASE"/>
    <property type="match status" value="1"/>
</dbReference>
<evidence type="ECO:0000313" key="7">
    <source>
        <dbReference type="EMBL" id="KTC80667.1"/>
    </source>
</evidence>
<reference evidence="8 10" key="2">
    <citation type="submission" date="2018-12" db="EMBL/GenBank/DDBJ databases">
        <authorList>
            <consortium name="Pathogen Informatics"/>
        </authorList>
    </citation>
    <scope>NUCLEOTIDE SEQUENCE [LARGE SCALE GENOMIC DNA]</scope>
    <source>
        <strain evidence="8 10">NCTC11976</strain>
    </source>
</reference>
<dbReference type="InterPro" id="IPR004960">
    <property type="entry name" value="LipA_acyltrans"/>
</dbReference>
<gene>
    <name evidence="7" type="primary">waaM_1</name>
    <name evidence="8" type="synonym">waaM_2</name>
    <name evidence="7" type="ORF">Lche_2687</name>
    <name evidence="8" type="ORF">NCTC11976_00914</name>
</gene>
<keyword evidence="6 7" id="KW-0012">Acyltransferase</keyword>
<dbReference type="PATRIC" id="fig|28084.5.peg.2908"/>
<evidence type="ECO:0000313" key="9">
    <source>
        <dbReference type="Proteomes" id="UP000054921"/>
    </source>
</evidence>
<evidence type="ECO:0000256" key="4">
    <source>
        <dbReference type="ARBA" id="ARBA00022679"/>
    </source>
</evidence>
<dbReference type="Proteomes" id="UP000054921">
    <property type="component" value="Unassembled WGS sequence"/>
</dbReference>
<comment type="subcellular location">
    <subcellularLocation>
        <location evidence="1">Cell inner membrane</location>
    </subcellularLocation>
</comment>
<dbReference type="RefSeq" id="WP_028382543.1">
    <property type="nucleotide sequence ID" value="NZ_CAAAIT010000005.1"/>
</dbReference>
<dbReference type="Pfam" id="PF03279">
    <property type="entry name" value="Lip_A_acyltrans"/>
    <property type="match status" value="1"/>
</dbReference>
<sequence>MRTKFRVSVSGFLFYHLLPIRRQIVLDNIERVFKNQFSIKEKKRLAMAFYSHVVSILKELIFMNWYARLGNRVEIRGIECLLEAKKQERGCFLLMGHLGNWEMTIPLANSQLYPLIGPIQVIRKAIRVQWLERFIFNRNIRYGLQRIDKSGASIKIIKALKNKETILFALDQHAELKNKEGIAVNFFGTQAGTYRSLAFFANKYQVPVVPISCYRQPSGKHVLEFHPALTWEPQPDEEQAIYNNTLRYNQKLEQLILEHPEQWWWVHRRWKL</sequence>
<dbReference type="GO" id="GO:0005886">
    <property type="term" value="C:plasma membrane"/>
    <property type="evidence" value="ECO:0007669"/>
    <property type="project" value="UniProtKB-SubCell"/>
</dbReference>
<dbReference type="EMBL" id="LNXW01000013">
    <property type="protein sequence ID" value="KTC80667.1"/>
    <property type="molecule type" value="Genomic_DNA"/>
</dbReference>
<evidence type="ECO:0000256" key="5">
    <source>
        <dbReference type="ARBA" id="ARBA00023136"/>
    </source>
</evidence>
<proteinExistence type="predicted"/>
<keyword evidence="5" id="KW-0472">Membrane</keyword>
<reference evidence="7 9" key="1">
    <citation type="submission" date="2015-11" db="EMBL/GenBank/DDBJ databases">
        <title>Genomic analysis of 38 Legionella species identifies large and diverse effector repertoires.</title>
        <authorList>
            <person name="Burstein D."/>
            <person name="Amaro F."/>
            <person name="Zusman T."/>
            <person name="Lifshitz Z."/>
            <person name="Cohen O."/>
            <person name="Gilbert J.A."/>
            <person name="Pupko T."/>
            <person name="Shuman H.A."/>
            <person name="Segal G."/>
        </authorList>
    </citation>
    <scope>NUCLEOTIDE SEQUENCE [LARGE SCALE GENOMIC DNA]</scope>
    <source>
        <strain evidence="7 9">ORW</strain>
    </source>
</reference>
<evidence type="ECO:0000313" key="10">
    <source>
        <dbReference type="Proteomes" id="UP000277577"/>
    </source>
</evidence>
<dbReference type="STRING" id="28084.Lche_2687"/>
<dbReference type="CDD" id="cd07984">
    <property type="entry name" value="LPLAT_LABLAT-like"/>
    <property type="match status" value="1"/>
</dbReference>
<dbReference type="GO" id="GO:0016746">
    <property type="term" value="F:acyltransferase activity"/>
    <property type="evidence" value="ECO:0007669"/>
    <property type="project" value="UniProtKB-KW"/>
</dbReference>
<evidence type="ECO:0000256" key="1">
    <source>
        <dbReference type="ARBA" id="ARBA00004533"/>
    </source>
</evidence>
<accession>A0A0W0SC52</accession>
<keyword evidence="3" id="KW-0997">Cell inner membrane</keyword>
<keyword evidence="10" id="KW-1185">Reference proteome</keyword>
<dbReference type="AlphaFoldDB" id="A0A0W0SC52"/>
<dbReference type="EC" id="2.3.1.-" evidence="8"/>
<dbReference type="Proteomes" id="UP000277577">
    <property type="component" value="Chromosome"/>
</dbReference>
<evidence type="ECO:0000256" key="6">
    <source>
        <dbReference type="ARBA" id="ARBA00023315"/>
    </source>
</evidence>
<dbReference type="EMBL" id="LR134173">
    <property type="protein sequence ID" value="VEB34582.1"/>
    <property type="molecule type" value="Genomic_DNA"/>
</dbReference>
<keyword evidence="4 7" id="KW-0808">Transferase</keyword>
<organism evidence="7 9">
    <name type="scientific">Legionella cherrii</name>
    <dbReference type="NCBI Taxonomy" id="28084"/>
    <lineage>
        <taxon>Bacteria</taxon>
        <taxon>Pseudomonadati</taxon>
        <taxon>Pseudomonadota</taxon>
        <taxon>Gammaproteobacteria</taxon>
        <taxon>Legionellales</taxon>
        <taxon>Legionellaceae</taxon>
        <taxon>Legionella</taxon>
    </lineage>
</organism>
<dbReference type="PANTHER" id="PTHR30606">
    <property type="entry name" value="LIPID A BIOSYNTHESIS LAUROYL ACYLTRANSFERASE"/>
    <property type="match status" value="1"/>
</dbReference>
<protein>
    <submittedName>
        <fullName evidence="7">Lipid A lauroyl acyltransferase</fullName>
        <ecNumber evidence="8">2.3.1.-</ecNumber>
    </submittedName>
</protein>
<name>A0A0W0SC52_9GAMM</name>
<keyword evidence="2" id="KW-1003">Cell membrane</keyword>
<evidence type="ECO:0000256" key="3">
    <source>
        <dbReference type="ARBA" id="ARBA00022519"/>
    </source>
</evidence>
<dbReference type="GO" id="GO:0009247">
    <property type="term" value="P:glycolipid biosynthetic process"/>
    <property type="evidence" value="ECO:0007669"/>
    <property type="project" value="UniProtKB-ARBA"/>
</dbReference>
<evidence type="ECO:0000256" key="2">
    <source>
        <dbReference type="ARBA" id="ARBA00022475"/>
    </source>
</evidence>